<keyword evidence="4" id="KW-1185">Reference proteome</keyword>
<keyword evidence="2" id="KW-1133">Transmembrane helix</keyword>
<gene>
    <name evidence="3" type="ORF">H8S47_03875</name>
</gene>
<evidence type="ECO:0000313" key="4">
    <source>
        <dbReference type="Proteomes" id="UP000597613"/>
    </source>
</evidence>
<dbReference type="Proteomes" id="UP000597613">
    <property type="component" value="Unassembled WGS sequence"/>
</dbReference>
<comment type="caution">
    <text evidence="3">The sequence shown here is derived from an EMBL/GenBank/DDBJ whole genome shotgun (WGS) entry which is preliminary data.</text>
</comment>
<sequence length="212" mass="22532">MSITTNPDKLVDLRIAYLNMIQGVISRMSSFSASAKNFCITVNAAIIAVAFQKQVPWLGMGAVMVLVLFGLMDSYYLSLERRYRALYEDVAGRPLDALPDMSLKAGAPTWKCFGGSIGSVSVFPFYLLLMASMGGLLYLANHVQSDSSKAAVAGVGGPAGSAKERARQPAALTYRGGALEGRKPAPAKRPRESVLNAGTNTNASAGEPVRPR</sequence>
<accession>A0ABR7AK41</accession>
<evidence type="ECO:0000256" key="2">
    <source>
        <dbReference type="SAM" id="Phobius"/>
    </source>
</evidence>
<evidence type="ECO:0000256" key="1">
    <source>
        <dbReference type="SAM" id="MobiDB-lite"/>
    </source>
</evidence>
<feature type="transmembrane region" description="Helical" evidence="2">
    <location>
        <begin position="57"/>
        <end position="77"/>
    </location>
</feature>
<keyword evidence="2" id="KW-0472">Membrane</keyword>
<feature type="transmembrane region" description="Helical" evidence="2">
    <location>
        <begin position="120"/>
        <end position="140"/>
    </location>
</feature>
<evidence type="ECO:0000313" key="3">
    <source>
        <dbReference type="EMBL" id="MBC3940824.1"/>
    </source>
</evidence>
<proteinExistence type="predicted"/>
<dbReference type="RefSeq" id="WP_187502609.1">
    <property type="nucleotide sequence ID" value="NZ_CP162536.1"/>
</dbReference>
<organism evidence="3 4">
    <name type="scientific">Sphingomonas albertensis</name>
    <dbReference type="NCBI Taxonomy" id="2762591"/>
    <lineage>
        <taxon>Bacteria</taxon>
        <taxon>Pseudomonadati</taxon>
        <taxon>Pseudomonadota</taxon>
        <taxon>Alphaproteobacteria</taxon>
        <taxon>Sphingomonadales</taxon>
        <taxon>Sphingomonadaceae</taxon>
        <taxon>Sphingomonas</taxon>
    </lineage>
</organism>
<protein>
    <submittedName>
        <fullName evidence="3">Uncharacterized protein</fullName>
    </submittedName>
</protein>
<name>A0ABR7AK41_9SPHN</name>
<reference evidence="3 4" key="1">
    <citation type="submission" date="2020-08" db="EMBL/GenBank/DDBJ databases">
        <title>Putative novel bacterial strains isolated from necrotic wheat leaf tissues caused by Xanthomonas translucens.</title>
        <authorList>
            <person name="Tambong J.T."/>
        </authorList>
    </citation>
    <scope>NUCLEOTIDE SEQUENCE [LARGE SCALE GENOMIC DNA]</scope>
    <source>
        <strain evidence="4">DOAB 1063</strain>
    </source>
</reference>
<feature type="region of interest" description="Disordered" evidence="1">
    <location>
        <begin position="154"/>
        <end position="212"/>
    </location>
</feature>
<keyword evidence="2" id="KW-0812">Transmembrane</keyword>
<dbReference type="EMBL" id="JACONT010000005">
    <property type="protein sequence ID" value="MBC3940824.1"/>
    <property type="molecule type" value="Genomic_DNA"/>
</dbReference>